<evidence type="ECO:0000256" key="6">
    <source>
        <dbReference type="ARBA" id="ARBA00005412"/>
    </source>
</evidence>
<evidence type="ECO:0000256" key="17">
    <source>
        <dbReference type="ARBA" id="ARBA00023285"/>
    </source>
</evidence>
<comment type="pathway">
    <text evidence="5 18">Metabolic intermediate biosynthesis; chorismate biosynthesis; chorismate from D-erythrose 4-phosphate and phosphoenolpyruvate: step 2/7.</text>
</comment>
<keyword evidence="9 18" id="KW-0963">Cytoplasm</keyword>
<feature type="binding site" evidence="18">
    <location>
        <position position="189"/>
    </location>
    <ligand>
        <name>Zn(2+)</name>
        <dbReference type="ChEBI" id="CHEBI:29105"/>
    </ligand>
</feature>
<dbReference type="PIRSF" id="PIRSF001455">
    <property type="entry name" value="DHQ_synth"/>
    <property type="match status" value="1"/>
</dbReference>
<dbReference type="HOGENOM" id="CLU_001201_0_2_11"/>
<organism evidence="21 22">
    <name type="scientific">Cryptobacterium curtum (strain ATCC 700683 / DSM 15641 / CCUG 43107 / 12-3)</name>
    <dbReference type="NCBI Taxonomy" id="469378"/>
    <lineage>
        <taxon>Bacteria</taxon>
        <taxon>Bacillati</taxon>
        <taxon>Actinomycetota</taxon>
        <taxon>Coriobacteriia</taxon>
        <taxon>Eggerthellales</taxon>
        <taxon>Eggerthellaceae</taxon>
        <taxon>Cryptobacterium</taxon>
    </lineage>
</organism>
<feature type="binding site" evidence="18">
    <location>
        <begin position="110"/>
        <end position="114"/>
    </location>
    <ligand>
        <name>NAD(+)</name>
        <dbReference type="ChEBI" id="CHEBI:57540"/>
    </ligand>
</feature>
<evidence type="ECO:0000256" key="2">
    <source>
        <dbReference type="ARBA" id="ARBA00001911"/>
    </source>
</evidence>
<comment type="function">
    <text evidence="18">Catalyzes the conversion of 3-deoxy-D-arabino-heptulosonate 7-phosphate (DAHP) to dehydroquinate (DHQ).</text>
</comment>
<evidence type="ECO:0000256" key="7">
    <source>
        <dbReference type="ARBA" id="ARBA00013031"/>
    </source>
</evidence>
<dbReference type="eggNOG" id="COG0337">
    <property type="taxonomic scope" value="Bacteria"/>
</dbReference>
<protein>
    <recommendedName>
        <fullName evidence="8 18">3-dehydroquinate synthase</fullName>
        <shortName evidence="18">DHQS</shortName>
        <ecNumber evidence="7 18">4.2.3.4</ecNumber>
    </recommendedName>
</protein>
<dbReference type="GO" id="GO:0000166">
    <property type="term" value="F:nucleotide binding"/>
    <property type="evidence" value="ECO:0007669"/>
    <property type="project" value="UniProtKB-KW"/>
</dbReference>
<feature type="binding site" evidence="18">
    <location>
        <begin position="134"/>
        <end position="135"/>
    </location>
    <ligand>
        <name>NAD(+)</name>
        <dbReference type="ChEBI" id="CHEBI:57540"/>
    </ligand>
</feature>
<evidence type="ECO:0000256" key="9">
    <source>
        <dbReference type="ARBA" id="ARBA00022490"/>
    </source>
</evidence>
<dbReference type="KEGG" id="ccu:Ccur_05160"/>
<evidence type="ECO:0000259" key="20">
    <source>
        <dbReference type="Pfam" id="PF24621"/>
    </source>
</evidence>
<dbReference type="InterPro" id="IPR050071">
    <property type="entry name" value="Dehydroquinate_synthase"/>
</dbReference>
<evidence type="ECO:0000256" key="16">
    <source>
        <dbReference type="ARBA" id="ARBA00023239"/>
    </source>
</evidence>
<dbReference type="FunFam" id="3.40.50.1970:FF:000007">
    <property type="entry name" value="Pentafunctional AROM polypeptide"/>
    <property type="match status" value="1"/>
</dbReference>
<evidence type="ECO:0000313" key="21">
    <source>
        <dbReference type="EMBL" id="ACU94237.1"/>
    </source>
</evidence>
<feature type="domain" description="3-dehydroquinate synthase N-terminal" evidence="19">
    <location>
        <begin position="72"/>
        <end position="183"/>
    </location>
</feature>
<comment type="cofactor">
    <cofactor evidence="18">
        <name>Co(2+)</name>
        <dbReference type="ChEBI" id="CHEBI:48828"/>
    </cofactor>
    <cofactor evidence="18">
        <name>Zn(2+)</name>
        <dbReference type="ChEBI" id="CHEBI:29105"/>
    </cofactor>
    <text evidence="18">Binds 1 divalent metal cation per subunit. Can use either Co(2+) or Zn(2+).</text>
</comment>
<dbReference type="AlphaFoldDB" id="C7MMU7"/>
<dbReference type="Pfam" id="PF24621">
    <property type="entry name" value="DHQS_C"/>
    <property type="match status" value="1"/>
</dbReference>
<dbReference type="PANTHER" id="PTHR43622:SF7">
    <property type="entry name" value="3-DEHYDROQUINATE SYNTHASE, CHLOROPLASTIC"/>
    <property type="match status" value="1"/>
</dbReference>
<dbReference type="Gene3D" id="1.20.1090.10">
    <property type="entry name" value="Dehydroquinate synthase-like - alpha domain"/>
    <property type="match status" value="1"/>
</dbReference>
<keyword evidence="13 18" id="KW-0862">Zinc</keyword>
<comment type="subcellular location">
    <subcellularLocation>
        <location evidence="4 18">Cytoplasm</location>
    </subcellularLocation>
</comment>
<keyword evidence="11 18" id="KW-0479">Metal-binding</keyword>
<keyword evidence="10 18" id="KW-0028">Amino-acid biosynthesis</keyword>
<feature type="binding site" evidence="18">
    <location>
        <position position="147"/>
    </location>
    <ligand>
        <name>NAD(+)</name>
        <dbReference type="ChEBI" id="CHEBI:57540"/>
    </ligand>
</feature>
<proteinExistence type="inferred from homology"/>
<dbReference type="Gene3D" id="3.40.50.1970">
    <property type="match status" value="1"/>
</dbReference>
<dbReference type="CDD" id="cd08195">
    <property type="entry name" value="DHQS"/>
    <property type="match status" value="1"/>
</dbReference>
<dbReference type="GO" id="GO:0005737">
    <property type="term" value="C:cytoplasm"/>
    <property type="evidence" value="ECO:0007669"/>
    <property type="project" value="UniProtKB-SubCell"/>
</dbReference>
<keyword evidence="15 18" id="KW-0057">Aromatic amino acid biosynthesis</keyword>
<evidence type="ECO:0000256" key="18">
    <source>
        <dbReference type="HAMAP-Rule" id="MF_00110"/>
    </source>
</evidence>
<dbReference type="HAMAP" id="MF_00110">
    <property type="entry name" value="DHQ_synthase"/>
    <property type="match status" value="1"/>
</dbReference>
<dbReference type="EC" id="4.2.3.4" evidence="7 18"/>
<dbReference type="InterPro" id="IPR030960">
    <property type="entry name" value="DHQS/DOIS_N"/>
</dbReference>
<comment type="similarity">
    <text evidence="6 18">Belongs to the sugar phosphate cyclases superfamily. Dehydroquinate synthase family.</text>
</comment>
<evidence type="ECO:0000256" key="3">
    <source>
        <dbReference type="ARBA" id="ARBA00001947"/>
    </source>
</evidence>
<dbReference type="OrthoDB" id="9806583at2"/>
<comment type="catalytic activity">
    <reaction evidence="1 18">
        <text>7-phospho-2-dehydro-3-deoxy-D-arabino-heptonate = 3-dehydroquinate + phosphate</text>
        <dbReference type="Rhea" id="RHEA:21968"/>
        <dbReference type="ChEBI" id="CHEBI:32364"/>
        <dbReference type="ChEBI" id="CHEBI:43474"/>
        <dbReference type="ChEBI" id="CHEBI:58394"/>
        <dbReference type="EC" id="4.2.3.4"/>
    </reaction>
</comment>
<evidence type="ECO:0000256" key="12">
    <source>
        <dbReference type="ARBA" id="ARBA00022741"/>
    </source>
</evidence>
<dbReference type="SUPFAM" id="SSF56796">
    <property type="entry name" value="Dehydroquinate synthase-like"/>
    <property type="match status" value="1"/>
</dbReference>
<dbReference type="InterPro" id="IPR016037">
    <property type="entry name" value="DHQ_synth_AroB"/>
</dbReference>
<comment type="caution">
    <text evidence="18">Lacks conserved residue(s) required for the propagation of feature annotation.</text>
</comment>
<dbReference type="EMBL" id="CP001682">
    <property type="protein sequence ID" value="ACU94237.1"/>
    <property type="molecule type" value="Genomic_DNA"/>
</dbReference>
<dbReference type="Proteomes" id="UP000000954">
    <property type="component" value="Chromosome"/>
</dbReference>
<evidence type="ECO:0000256" key="14">
    <source>
        <dbReference type="ARBA" id="ARBA00023027"/>
    </source>
</evidence>
<keyword evidence="14 18" id="KW-0520">NAD</keyword>
<keyword evidence="16 18" id="KW-0456">Lyase</keyword>
<dbReference type="PANTHER" id="PTHR43622">
    <property type="entry name" value="3-DEHYDROQUINATE SYNTHASE"/>
    <property type="match status" value="1"/>
</dbReference>
<feature type="binding site" evidence="18">
    <location>
        <position position="156"/>
    </location>
    <ligand>
        <name>NAD(+)</name>
        <dbReference type="ChEBI" id="CHEBI:57540"/>
    </ligand>
</feature>
<keyword evidence="12 18" id="KW-0547">Nucleotide-binding</keyword>
<dbReference type="NCBIfam" id="TIGR01357">
    <property type="entry name" value="aroB"/>
    <property type="match status" value="1"/>
</dbReference>
<dbReference type="InterPro" id="IPR030963">
    <property type="entry name" value="DHQ_synth_fam"/>
</dbReference>
<evidence type="ECO:0000256" key="15">
    <source>
        <dbReference type="ARBA" id="ARBA00023141"/>
    </source>
</evidence>
<comment type="cofactor">
    <cofactor evidence="3">
        <name>Zn(2+)</name>
        <dbReference type="ChEBI" id="CHEBI:29105"/>
    </cofactor>
</comment>
<name>C7MMU7_CRYCD</name>
<evidence type="ECO:0000259" key="19">
    <source>
        <dbReference type="Pfam" id="PF01761"/>
    </source>
</evidence>
<evidence type="ECO:0000256" key="1">
    <source>
        <dbReference type="ARBA" id="ARBA00001393"/>
    </source>
</evidence>
<feature type="binding site" evidence="18">
    <location>
        <position position="270"/>
    </location>
    <ligand>
        <name>Zn(2+)</name>
        <dbReference type="ChEBI" id="CHEBI:29105"/>
    </ligand>
</feature>
<evidence type="ECO:0000256" key="11">
    <source>
        <dbReference type="ARBA" id="ARBA00022723"/>
    </source>
</evidence>
<dbReference type="InterPro" id="IPR056179">
    <property type="entry name" value="DHQS_C"/>
</dbReference>
<feature type="binding site" evidence="18">
    <location>
        <position position="253"/>
    </location>
    <ligand>
        <name>Zn(2+)</name>
        <dbReference type="ChEBI" id="CHEBI:29105"/>
    </ligand>
</feature>
<evidence type="ECO:0000256" key="4">
    <source>
        <dbReference type="ARBA" id="ARBA00004496"/>
    </source>
</evidence>
<accession>C7MMU7</accession>
<keyword evidence="17 18" id="KW-0170">Cobalt</keyword>
<evidence type="ECO:0000313" key="22">
    <source>
        <dbReference type="Proteomes" id="UP000000954"/>
    </source>
</evidence>
<feature type="domain" description="3-dehydroquinate synthase C-terminal" evidence="20">
    <location>
        <begin position="186"/>
        <end position="330"/>
    </location>
</feature>
<feature type="binding site" evidence="18">
    <location>
        <begin position="174"/>
        <end position="177"/>
    </location>
    <ligand>
        <name>NAD(+)</name>
        <dbReference type="ChEBI" id="CHEBI:57540"/>
    </ligand>
</feature>
<dbReference type="STRING" id="469378.Ccur_05160"/>
<evidence type="ECO:0000256" key="13">
    <source>
        <dbReference type="ARBA" id="ARBA00022833"/>
    </source>
</evidence>
<dbReference type="GO" id="GO:0009423">
    <property type="term" value="P:chorismate biosynthetic process"/>
    <property type="evidence" value="ECO:0007669"/>
    <property type="project" value="UniProtKB-UniRule"/>
</dbReference>
<evidence type="ECO:0000256" key="8">
    <source>
        <dbReference type="ARBA" id="ARBA00017684"/>
    </source>
</evidence>
<reference evidence="21 22" key="1">
    <citation type="journal article" date="2009" name="Stand. Genomic Sci.">
        <title>Complete genome sequence of Cryptobacterium curtum type strain (12-3).</title>
        <authorList>
            <person name="Mavrommatis K."/>
            <person name="Pukall R."/>
            <person name="Rohde C."/>
            <person name="Chen F."/>
            <person name="Sims D."/>
            <person name="Brettin T."/>
            <person name="Kuske C."/>
            <person name="Detter J.C."/>
            <person name="Han C."/>
            <person name="Lapidus A."/>
            <person name="Copeland A."/>
            <person name="Glavina Del Rio T."/>
            <person name="Nolan M."/>
            <person name="Lucas S."/>
            <person name="Tice H."/>
            <person name="Cheng J.F."/>
            <person name="Bruce D."/>
            <person name="Goodwin L."/>
            <person name="Pitluck S."/>
            <person name="Ovchinnikova G."/>
            <person name="Pati A."/>
            <person name="Ivanova N."/>
            <person name="Chen A."/>
            <person name="Palaniappan K."/>
            <person name="Chain P."/>
            <person name="D'haeseleer P."/>
            <person name="Goker M."/>
            <person name="Bristow J."/>
            <person name="Eisen J.A."/>
            <person name="Markowitz V."/>
            <person name="Hugenholtz P."/>
            <person name="Rohde M."/>
            <person name="Klenk H.P."/>
            <person name="Kyrpides N.C."/>
        </authorList>
    </citation>
    <scope>NUCLEOTIDE SEQUENCE [LARGE SCALE GENOMIC DNA]</scope>
    <source>
        <strain evidence="22">ATCC 700683 / DSM 15641 / 12-3</strain>
    </source>
</reference>
<dbReference type="GO" id="GO:0003856">
    <property type="term" value="F:3-dehydroquinate synthase activity"/>
    <property type="evidence" value="ECO:0007669"/>
    <property type="project" value="UniProtKB-UniRule"/>
</dbReference>
<dbReference type="RefSeq" id="WP_012802925.1">
    <property type="nucleotide sequence ID" value="NC_013170.1"/>
</dbReference>
<evidence type="ECO:0000256" key="5">
    <source>
        <dbReference type="ARBA" id="ARBA00004661"/>
    </source>
</evidence>
<sequence>MPNVKVVVNLTNAPSYDVRIGEGISSSLGERIRSLVPQASRAVIISDSNVAPLYVQPIRASLKEAALRPLDIVVPAGEPSKSIECLGEIWRALASKQVDRDCVVVALGGGVVGDLAGFAAATYLRGVSFVQVPTTLLAMVDSSVGGKTGIDLPEGKNLAGSFLQPRYVCADLDTLSTLDGREWTCGLGEIAKSAVIDSDEFFFWLVEHATDIAQRKSDIVQEAIMRCVVFKANVVADDEFERSGRRACLNYGHTLGHAIETLAGLGTYSHGACVAEGMRFAARLGAALAGASLDFVHEQDKLLDTLGLVPLDFSAAVDDIIDVMKNDKKSRAGKINFILPRDVGSWTLQTVEEDVLREHLDAWARSKG</sequence>
<evidence type="ECO:0000256" key="10">
    <source>
        <dbReference type="ARBA" id="ARBA00022605"/>
    </source>
</evidence>
<dbReference type="GO" id="GO:0008652">
    <property type="term" value="P:amino acid biosynthetic process"/>
    <property type="evidence" value="ECO:0007669"/>
    <property type="project" value="UniProtKB-KW"/>
</dbReference>
<dbReference type="GO" id="GO:0046872">
    <property type="term" value="F:metal ion binding"/>
    <property type="evidence" value="ECO:0007669"/>
    <property type="project" value="UniProtKB-KW"/>
</dbReference>
<keyword evidence="22" id="KW-1185">Reference proteome</keyword>
<dbReference type="GO" id="GO:0009073">
    <property type="term" value="P:aromatic amino acid family biosynthetic process"/>
    <property type="evidence" value="ECO:0007669"/>
    <property type="project" value="UniProtKB-KW"/>
</dbReference>
<dbReference type="UniPathway" id="UPA00053">
    <property type="reaction ID" value="UER00085"/>
</dbReference>
<comment type="cofactor">
    <cofactor evidence="2 18">
        <name>NAD(+)</name>
        <dbReference type="ChEBI" id="CHEBI:57540"/>
    </cofactor>
</comment>
<gene>
    <name evidence="18" type="primary">aroB</name>
    <name evidence="21" type="ordered locus">Ccur_05160</name>
</gene>
<dbReference type="Pfam" id="PF01761">
    <property type="entry name" value="DHQ_synthase"/>
    <property type="match status" value="1"/>
</dbReference>